<accession>A0ABR3XS43</accession>
<organism evidence="2 3">
    <name type="scientific">Paecilomyces lecythidis</name>
    <dbReference type="NCBI Taxonomy" id="3004212"/>
    <lineage>
        <taxon>Eukaryota</taxon>
        <taxon>Fungi</taxon>
        <taxon>Dikarya</taxon>
        <taxon>Ascomycota</taxon>
        <taxon>Pezizomycotina</taxon>
        <taxon>Eurotiomycetes</taxon>
        <taxon>Eurotiomycetidae</taxon>
        <taxon>Eurotiales</taxon>
        <taxon>Thermoascaceae</taxon>
        <taxon>Paecilomyces</taxon>
    </lineage>
</organism>
<feature type="region of interest" description="Disordered" evidence="1">
    <location>
        <begin position="205"/>
        <end position="235"/>
    </location>
</feature>
<dbReference type="EMBL" id="JAVDPF010000012">
    <property type="protein sequence ID" value="KAL1878352.1"/>
    <property type="molecule type" value="Genomic_DNA"/>
</dbReference>
<gene>
    <name evidence="2" type="ORF">Plec18167_004424</name>
</gene>
<keyword evidence="3" id="KW-1185">Reference proteome</keyword>
<feature type="compositionally biased region" description="Acidic residues" evidence="1">
    <location>
        <begin position="211"/>
        <end position="233"/>
    </location>
</feature>
<feature type="compositionally biased region" description="Low complexity" evidence="1">
    <location>
        <begin position="18"/>
        <end position="40"/>
    </location>
</feature>
<dbReference type="Proteomes" id="UP001583193">
    <property type="component" value="Unassembled WGS sequence"/>
</dbReference>
<dbReference type="PANTHER" id="PTHR37781">
    <property type="entry name" value="TFIIH COMPLEX SUBUNIT"/>
    <property type="match status" value="1"/>
</dbReference>
<feature type="region of interest" description="Disordered" evidence="1">
    <location>
        <begin position="1"/>
        <end position="51"/>
    </location>
</feature>
<evidence type="ECO:0000313" key="3">
    <source>
        <dbReference type="Proteomes" id="UP001583193"/>
    </source>
</evidence>
<evidence type="ECO:0000313" key="2">
    <source>
        <dbReference type="EMBL" id="KAL1878352.1"/>
    </source>
</evidence>
<name>A0ABR3XS43_9EURO</name>
<dbReference type="InterPro" id="IPR031349">
    <property type="entry name" value="Tfb6"/>
</dbReference>
<evidence type="ECO:0000256" key="1">
    <source>
        <dbReference type="SAM" id="MobiDB-lite"/>
    </source>
</evidence>
<protein>
    <submittedName>
        <fullName evidence="2">Uncharacterized protein</fullName>
    </submittedName>
</protein>
<dbReference type="PANTHER" id="PTHR37781:SF1">
    <property type="entry name" value="ADR380WP"/>
    <property type="match status" value="1"/>
</dbReference>
<comment type="caution">
    <text evidence="2">The sequence shown here is derived from an EMBL/GenBank/DDBJ whole genome shotgun (WGS) entry which is preliminary data.</text>
</comment>
<reference evidence="2 3" key="1">
    <citation type="journal article" date="2024" name="IMA Fungus">
        <title>IMA Genome - F19 : A genome assembly and annotation guide to empower mycologists, including annotated draft genome sequences of Ceratocystis pirilliformis, Diaporthe australafricana, Fusarium ophioides, Paecilomyces lecythidis, and Sporothrix stenoceras.</title>
        <authorList>
            <person name="Aylward J."/>
            <person name="Wilson A.M."/>
            <person name="Visagie C.M."/>
            <person name="Spraker J."/>
            <person name="Barnes I."/>
            <person name="Buitendag C."/>
            <person name="Ceriani C."/>
            <person name="Del Mar Angel L."/>
            <person name="du Plessis D."/>
            <person name="Fuchs T."/>
            <person name="Gasser K."/>
            <person name="Kramer D."/>
            <person name="Li W."/>
            <person name="Munsamy K."/>
            <person name="Piso A."/>
            <person name="Price J.L."/>
            <person name="Sonnekus B."/>
            <person name="Thomas C."/>
            <person name="van der Nest A."/>
            <person name="van Dijk A."/>
            <person name="van Heerden A."/>
            <person name="van Vuuren N."/>
            <person name="Yilmaz N."/>
            <person name="Duong T.A."/>
            <person name="van der Merwe N.A."/>
            <person name="Wingfield M.J."/>
            <person name="Wingfield B.D."/>
        </authorList>
    </citation>
    <scope>NUCLEOTIDE SEQUENCE [LARGE SCALE GENOMIC DNA]</scope>
    <source>
        <strain evidence="2 3">CMW 18167</strain>
    </source>
</reference>
<sequence length="269" mass="29491">MALSPDGMGEPPGGFIHPSSLTSPAPSSFSTSTATPSSLPRQRTHPLKPGSIKETALINHIDKSIMMVNRRHAKKFSSAIGEQDIPAAERGYESFKEVVKDLEAIIDIVWVSGTPSLQIPYLISLAGLVNSYLPEYPFSPRSTFRLIRKLDAIFASLITGEDADTGAPISGFENRRNVVSMTEKVRIKSLAEACRIAVVEARDREDSRVTEEEEADGMDVDETGDENEDDEVYGVDSYVDAPDRWEMEGARVYERTIQLLGDELGKGGL</sequence>
<proteinExistence type="predicted"/>
<dbReference type="Pfam" id="PF17110">
    <property type="entry name" value="TFB6"/>
    <property type="match status" value="1"/>
</dbReference>